<dbReference type="InterPro" id="IPR050846">
    <property type="entry name" value="TLCD"/>
</dbReference>
<dbReference type="GO" id="GO:0055091">
    <property type="term" value="P:phospholipid homeostasis"/>
    <property type="evidence" value="ECO:0007669"/>
    <property type="project" value="TreeGrafter"/>
</dbReference>
<dbReference type="GO" id="GO:0007009">
    <property type="term" value="P:plasma membrane organization"/>
    <property type="evidence" value="ECO:0007669"/>
    <property type="project" value="TreeGrafter"/>
</dbReference>
<gene>
    <name evidence="8" type="primary">Tlcd1</name>
    <name evidence="8" type="ORF">EYF80_027696</name>
</gene>
<accession>A0A4Z2HB45</accession>
<reference evidence="8 9" key="1">
    <citation type="submission" date="2019-03" db="EMBL/GenBank/DDBJ databases">
        <title>First draft genome of Liparis tanakae, snailfish: a comprehensive survey of snailfish specific genes.</title>
        <authorList>
            <person name="Kim W."/>
            <person name="Song I."/>
            <person name="Jeong J.-H."/>
            <person name="Kim D."/>
            <person name="Kim S."/>
            <person name="Ryu S."/>
            <person name="Song J.Y."/>
            <person name="Lee S.K."/>
        </authorList>
    </citation>
    <scope>NUCLEOTIDE SEQUENCE [LARGE SCALE GENOMIC DNA]</scope>
    <source>
        <tissue evidence="8">Muscle</tissue>
    </source>
</reference>
<keyword evidence="9" id="KW-1185">Reference proteome</keyword>
<dbReference type="PANTHER" id="PTHR13439">
    <property type="entry name" value="CT120 PROTEIN"/>
    <property type="match status" value="1"/>
</dbReference>
<evidence type="ECO:0000256" key="5">
    <source>
        <dbReference type="PROSITE-ProRule" id="PRU00205"/>
    </source>
</evidence>
<feature type="transmembrane region" description="Helical" evidence="6">
    <location>
        <begin position="138"/>
        <end position="156"/>
    </location>
</feature>
<dbReference type="GO" id="GO:0005886">
    <property type="term" value="C:plasma membrane"/>
    <property type="evidence" value="ECO:0007669"/>
    <property type="project" value="TreeGrafter"/>
</dbReference>
<dbReference type="GO" id="GO:0071709">
    <property type="term" value="P:membrane assembly"/>
    <property type="evidence" value="ECO:0007669"/>
    <property type="project" value="TreeGrafter"/>
</dbReference>
<evidence type="ECO:0000259" key="7">
    <source>
        <dbReference type="PROSITE" id="PS50922"/>
    </source>
</evidence>
<evidence type="ECO:0000313" key="8">
    <source>
        <dbReference type="EMBL" id="TNN62104.1"/>
    </source>
</evidence>
<dbReference type="PANTHER" id="PTHR13439:SF5">
    <property type="entry name" value="TLC DOMAIN-CONTAINING PROTEIN 1"/>
    <property type="match status" value="1"/>
</dbReference>
<feature type="domain" description="TLC" evidence="7">
    <location>
        <begin position="44"/>
        <end position="238"/>
    </location>
</feature>
<keyword evidence="4 5" id="KW-0472">Membrane</keyword>
<organism evidence="8 9">
    <name type="scientific">Liparis tanakae</name>
    <name type="common">Tanaka's snailfish</name>
    <dbReference type="NCBI Taxonomy" id="230148"/>
    <lineage>
        <taxon>Eukaryota</taxon>
        <taxon>Metazoa</taxon>
        <taxon>Chordata</taxon>
        <taxon>Craniata</taxon>
        <taxon>Vertebrata</taxon>
        <taxon>Euteleostomi</taxon>
        <taxon>Actinopterygii</taxon>
        <taxon>Neopterygii</taxon>
        <taxon>Teleostei</taxon>
        <taxon>Neoteleostei</taxon>
        <taxon>Acanthomorphata</taxon>
        <taxon>Eupercaria</taxon>
        <taxon>Perciformes</taxon>
        <taxon>Cottioidei</taxon>
        <taxon>Cottales</taxon>
        <taxon>Liparidae</taxon>
        <taxon>Liparis</taxon>
    </lineage>
</organism>
<dbReference type="Pfam" id="PF03798">
    <property type="entry name" value="TRAM_LAG1_CLN8"/>
    <property type="match status" value="1"/>
</dbReference>
<dbReference type="Proteomes" id="UP000314294">
    <property type="component" value="Unassembled WGS sequence"/>
</dbReference>
<evidence type="ECO:0000256" key="4">
    <source>
        <dbReference type="ARBA" id="ARBA00023136"/>
    </source>
</evidence>
<dbReference type="OrthoDB" id="10266980at2759"/>
<dbReference type="SMART" id="SM00724">
    <property type="entry name" value="TLC"/>
    <property type="match status" value="1"/>
</dbReference>
<evidence type="ECO:0000256" key="1">
    <source>
        <dbReference type="ARBA" id="ARBA00004141"/>
    </source>
</evidence>
<evidence type="ECO:0000313" key="9">
    <source>
        <dbReference type="Proteomes" id="UP000314294"/>
    </source>
</evidence>
<feature type="transmembrane region" description="Helical" evidence="6">
    <location>
        <begin position="210"/>
        <end position="230"/>
    </location>
</feature>
<evidence type="ECO:0000256" key="2">
    <source>
        <dbReference type="ARBA" id="ARBA00022692"/>
    </source>
</evidence>
<feature type="transmembrane region" description="Helical" evidence="6">
    <location>
        <begin position="51"/>
        <end position="73"/>
    </location>
</feature>
<dbReference type="AlphaFoldDB" id="A0A4Z2HB45"/>
<comment type="subcellular location">
    <subcellularLocation>
        <location evidence="1">Membrane</location>
        <topology evidence="1">Multi-pass membrane protein</topology>
    </subcellularLocation>
</comment>
<proteinExistence type="predicted"/>
<dbReference type="GO" id="GO:0097035">
    <property type="term" value="P:regulation of membrane lipid distribution"/>
    <property type="evidence" value="ECO:0007669"/>
    <property type="project" value="TreeGrafter"/>
</dbReference>
<name>A0A4Z2HB45_9TELE</name>
<evidence type="ECO:0000256" key="6">
    <source>
        <dbReference type="SAM" id="Phobius"/>
    </source>
</evidence>
<sequence>MDVLVPVVKTHPGKSVLVCALIFKLIHRLLQNFPVPKVVKQDDFKSWKWKNLSVSIVHSLVTGSWALACVLVWPEMLHNLHSFQTPLSYLLVCVSTGYFVHDASDIILTGHGIQSWEFLLHHVLVISCFLYALFTEVYVAGAVVALFVEVNSITLHTRLMMKLACAQSSSVYHVNKLINITTYLTFRLGTQFYLTWYIVHNYTWLDHGLYFLFAILMMNVMIMIYFYRLIRADFFPRSHRPGMLNGTNNHNSKKFPCD</sequence>
<keyword evidence="2 5" id="KW-0812">Transmembrane</keyword>
<dbReference type="EMBL" id="SRLO01000301">
    <property type="protein sequence ID" value="TNN62104.1"/>
    <property type="molecule type" value="Genomic_DNA"/>
</dbReference>
<protein>
    <submittedName>
        <fullName evidence="8">Calfacilitin</fullName>
    </submittedName>
</protein>
<feature type="transmembrane region" description="Helical" evidence="6">
    <location>
        <begin position="177"/>
        <end position="198"/>
    </location>
</feature>
<keyword evidence="3 6" id="KW-1133">Transmembrane helix</keyword>
<dbReference type="PROSITE" id="PS50922">
    <property type="entry name" value="TLC"/>
    <property type="match status" value="1"/>
</dbReference>
<evidence type="ECO:0000256" key="3">
    <source>
        <dbReference type="ARBA" id="ARBA00022989"/>
    </source>
</evidence>
<comment type="caution">
    <text evidence="8">The sequence shown here is derived from an EMBL/GenBank/DDBJ whole genome shotgun (WGS) entry which is preliminary data.</text>
</comment>
<dbReference type="InterPro" id="IPR006634">
    <property type="entry name" value="TLC-dom"/>
</dbReference>